<evidence type="ECO:0000313" key="3">
    <source>
        <dbReference type="Proteomes" id="UP000054630"/>
    </source>
</evidence>
<evidence type="ECO:0000313" key="2">
    <source>
        <dbReference type="EMBL" id="KRX11771.1"/>
    </source>
</evidence>
<dbReference type="Proteomes" id="UP000054630">
    <property type="component" value="Unassembled WGS sequence"/>
</dbReference>
<keyword evidence="3" id="KW-1185">Reference proteome</keyword>
<evidence type="ECO:0000256" key="1">
    <source>
        <dbReference type="SAM" id="Phobius"/>
    </source>
</evidence>
<gene>
    <name evidence="2" type="ORF">T07_9719</name>
</gene>
<dbReference type="AlphaFoldDB" id="A0A0V0RBB4"/>
<comment type="caution">
    <text evidence="2">The sequence shown here is derived from an EMBL/GenBank/DDBJ whole genome shotgun (WGS) entry which is preliminary data.</text>
</comment>
<keyword evidence="1" id="KW-1133">Transmembrane helix</keyword>
<keyword evidence="1" id="KW-0472">Membrane</keyword>
<reference evidence="2 3" key="1">
    <citation type="submission" date="2015-01" db="EMBL/GenBank/DDBJ databases">
        <title>Evolution of Trichinella species and genotypes.</title>
        <authorList>
            <person name="Korhonen P.K."/>
            <person name="Edoardo P."/>
            <person name="Giuseppe L.R."/>
            <person name="Gasser R.B."/>
        </authorList>
    </citation>
    <scope>NUCLEOTIDE SEQUENCE [LARGE SCALE GENOMIC DNA]</scope>
    <source>
        <strain evidence="2">ISS37</strain>
    </source>
</reference>
<accession>A0A0V0RBB4</accession>
<protein>
    <submittedName>
        <fullName evidence="2">Uncharacterized protein</fullName>
    </submittedName>
</protein>
<name>A0A0V0RBB4_9BILA</name>
<proteinExistence type="predicted"/>
<organism evidence="2 3">
    <name type="scientific">Trichinella nelsoni</name>
    <dbReference type="NCBI Taxonomy" id="6336"/>
    <lineage>
        <taxon>Eukaryota</taxon>
        <taxon>Metazoa</taxon>
        <taxon>Ecdysozoa</taxon>
        <taxon>Nematoda</taxon>
        <taxon>Enoplea</taxon>
        <taxon>Dorylaimia</taxon>
        <taxon>Trichinellida</taxon>
        <taxon>Trichinellidae</taxon>
        <taxon>Trichinella</taxon>
    </lineage>
</organism>
<dbReference type="EMBL" id="JYDL01001439">
    <property type="protein sequence ID" value="KRX11771.1"/>
    <property type="molecule type" value="Genomic_DNA"/>
</dbReference>
<keyword evidence="1" id="KW-0812">Transmembrane</keyword>
<sequence>MNSANCNVLLAVLLVEFMPCAFLWYHAAHKY</sequence>
<feature type="transmembrane region" description="Helical" evidence="1">
    <location>
        <begin position="7"/>
        <end position="27"/>
    </location>
</feature>